<dbReference type="GeneID" id="109591504"/>
<dbReference type="KEGG" id="aqu:109591504"/>
<sequence>MGLFCSVVTHLLSSPCYEIASTNIDNFSNYIKMIHEESWYRVVLVEQINCIEVHCEDRSIECSVKKDVREAITSAADKHNLSESHRNPEIRFYCSCELGPAGGGVAKVEKHTVIVNEERRIFKCTKTEKIYKFDEKIVWNSWLGTDTPNTPKVKGQGTRLSTVQRHGSETKSSGSPRCKRRRVDEEIDSKCTPPQRSVSETGSTGSPQEAKGLKELTTPQRSVSDVKGCASPQETKGIPELNSAAFLRIFGSSADQYMLIGAGLNVDVTDLMQIPGQAMINLIMVFQKWSKANKNFTWDALIQLCDNFPDQLGKAKANLEKELGIQS</sequence>
<evidence type="ECO:0000256" key="1">
    <source>
        <dbReference type="SAM" id="MobiDB-lite"/>
    </source>
</evidence>
<feature type="compositionally biased region" description="Polar residues" evidence="1">
    <location>
        <begin position="158"/>
        <end position="175"/>
    </location>
</feature>
<evidence type="ECO:0008006" key="4">
    <source>
        <dbReference type="Google" id="ProtNLM"/>
    </source>
</evidence>
<dbReference type="Proteomes" id="UP000007879">
    <property type="component" value="Unassembled WGS sequence"/>
</dbReference>
<dbReference type="RefSeq" id="XP_019862792.1">
    <property type="nucleotide sequence ID" value="XM_020007233.1"/>
</dbReference>
<evidence type="ECO:0000313" key="3">
    <source>
        <dbReference type="Proteomes" id="UP000007879"/>
    </source>
</evidence>
<evidence type="ECO:0000313" key="2">
    <source>
        <dbReference type="EnsemblMetazoa" id="XP_019862792.1"/>
    </source>
</evidence>
<proteinExistence type="predicted"/>
<feature type="region of interest" description="Disordered" evidence="1">
    <location>
        <begin position="144"/>
        <end position="234"/>
    </location>
</feature>
<protein>
    <recommendedName>
        <fullName evidence="4">Death domain-containing protein</fullName>
    </recommendedName>
</protein>
<feature type="compositionally biased region" description="Polar residues" evidence="1">
    <location>
        <begin position="192"/>
        <end position="207"/>
    </location>
</feature>
<dbReference type="EnsemblMetazoa" id="XM_020007233.1">
    <property type="protein sequence ID" value="XP_019862792.1"/>
    <property type="gene ID" value="LOC109591504"/>
</dbReference>
<accession>A0AAN0K0U9</accession>
<name>A0AAN0K0U9_AMPQE</name>
<organism evidence="2 3">
    <name type="scientific">Amphimedon queenslandica</name>
    <name type="common">Sponge</name>
    <dbReference type="NCBI Taxonomy" id="400682"/>
    <lineage>
        <taxon>Eukaryota</taxon>
        <taxon>Metazoa</taxon>
        <taxon>Porifera</taxon>
        <taxon>Demospongiae</taxon>
        <taxon>Heteroscleromorpha</taxon>
        <taxon>Haplosclerida</taxon>
        <taxon>Niphatidae</taxon>
        <taxon>Amphimedon</taxon>
    </lineage>
</organism>
<keyword evidence="3" id="KW-1185">Reference proteome</keyword>
<reference evidence="2" key="2">
    <citation type="submission" date="2024-06" db="UniProtKB">
        <authorList>
            <consortium name="EnsemblMetazoa"/>
        </authorList>
    </citation>
    <scope>IDENTIFICATION</scope>
</reference>
<reference evidence="3" key="1">
    <citation type="journal article" date="2010" name="Nature">
        <title>The Amphimedon queenslandica genome and the evolution of animal complexity.</title>
        <authorList>
            <person name="Srivastava M."/>
            <person name="Simakov O."/>
            <person name="Chapman J."/>
            <person name="Fahey B."/>
            <person name="Gauthier M.E."/>
            <person name="Mitros T."/>
            <person name="Richards G.S."/>
            <person name="Conaco C."/>
            <person name="Dacre M."/>
            <person name="Hellsten U."/>
            <person name="Larroux C."/>
            <person name="Putnam N.H."/>
            <person name="Stanke M."/>
            <person name="Adamska M."/>
            <person name="Darling A."/>
            <person name="Degnan S.M."/>
            <person name="Oakley T.H."/>
            <person name="Plachetzki D.C."/>
            <person name="Zhai Y."/>
            <person name="Adamski M."/>
            <person name="Calcino A."/>
            <person name="Cummins S.F."/>
            <person name="Goodstein D.M."/>
            <person name="Harris C."/>
            <person name="Jackson D.J."/>
            <person name="Leys S.P."/>
            <person name="Shu S."/>
            <person name="Woodcroft B.J."/>
            <person name="Vervoort M."/>
            <person name="Kosik K.S."/>
            <person name="Manning G."/>
            <person name="Degnan B.M."/>
            <person name="Rokhsar D.S."/>
        </authorList>
    </citation>
    <scope>NUCLEOTIDE SEQUENCE [LARGE SCALE GENOMIC DNA]</scope>
</reference>
<dbReference type="AlphaFoldDB" id="A0AAN0K0U9"/>